<keyword evidence="3" id="KW-1185">Reference proteome</keyword>
<keyword evidence="1" id="KW-1133">Transmembrane helix</keyword>
<sequence>MDIECPFVIQLLFFVSIVVAFLFEKSFYNFSKKFRYYLLSFSFVTFLLNALFLINVYLFFVGVIVAPLNALYFVHECEELNSEIMKTKV</sequence>
<comment type="caution">
    <text evidence="2">The sequence shown here is derived from an EMBL/GenBank/DDBJ whole genome shotgun (WGS) entry which is preliminary data.</text>
</comment>
<accession>A0A2T3JME2</accession>
<reference evidence="2 3" key="1">
    <citation type="submission" date="2018-01" db="EMBL/GenBank/DDBJ databases">
        <title>Whole genome sequencing of Histamine producing bacteria.</title>
        <authorList>
            <person name="Butler K."/>
        </authorList>
    </citation>
    <scope>NUCLEOTIDE SEQUENCE [LARGE SCALE GENOMIC DNA]</scope>
    <source>
        <strain evidence="2 3">JCM 12947</strain>
    </source>
</reference>
<keyword evidence="1" id="KW-0812">Transmembrane</keyword>
<evidence type="ECO:0000313" key="3">
    <source>
        <dbReference type="Proteomes" id="UP000240987"/>
    </source>
</evidence>
<keyword evidence="1" id="KW-0472">Membrane</keyword>
<gene>
    <name evidence="2" type="ORF">C9J12_05595</name>
</gene>
<feature type="transmembrane region" description="Helical" evidence="1">
    <location>
        <begin position="6"/>
        <end position="24"/>
    </location>
</feature>
<dbReference type="Proteomes" id="UP000240987">
    <property type="component" value="Unassembled WGS sequence"/>
</dbReference>
<feature type="transmembrane region" description="Helical" evidence="1">
    <location>
        <begin position="36"/>
        <end position="66"/>
    </location>
</feature>
<organism evidence="2 3">
    <name type="scientific">Photobacterium frigidiphilum</name>
    <dbReference type="NCBI Taxonomy" id="264736"/>
    <lineage>
        <taxon>Bacteria</taxon>
        <taxon>Pseudomonadati</taxon>
        <taxon>Pseudomonadota</taxon>
        <taxon>Gammaproteobacteria</taxon>
        <taxon>Vibrionales</taxon>
        <taxon>Vibrionaceae</taxon>
        <taxon>Photobacterium</taxon>
    </lineage>
</organism>
<dbReference type="AlphaFoldDB" id="A0A2T3JME2"/>
<dbReference type="EMBL" id="PYMJ01000004">
    <property type="protein sequence ID" value="PSU50206.1"/>
    <property type="molecule type" value="Genomic_DNA"/>
</dbReference>
<evidence type="ECO:0000256" key="1">
    <source>
        <dbReference type="SAM" id="Phobius"/>
    </source>
</evidence>
<name>A0A2T3JME2_9GAMM</name>
<proteinExistence type="predicted"/>
<evidence type="ECO:0000313" key="2">
    <source>
        <dbReference type="EMBL" id="PSU50206.1"/>
    </source>
</evidence>
<protein>
    <submittedName>
        <fullName evidence="2">Uncharacterized protein</fullName>
    </submittedName>
</protein>